<protein>
    <submittedName>
        <fullName evidence="6">MAPEG family protein</fullName>
    </submittedName>
</protein>
<reference evidence="7" key="1">
    <citation type="journal article" date="2019" name="Int. J. Syst. Evol. Microbiol.">
        <title>The Global Catalogue of Microorganisms (GCM) 10K type strain sequencing project: providing services to taxonomists for standard genome sequencing and annotation.</title>
        <authorList>
            <consortium name="The Broad Institute Genomics Platform"/>
            <consortium name="The Broad Institute Genome Sequencing Center for Infectious Disease"/>
            <person name="Wu L."/>
            <person name="Ma J."/>
        </authorList>
    </citation>
    <scope>NUCLEOTIDE SEQUENCE [LARGE SCALE GENOMIC DNA]</scope>
    <source>
        <strain evidence="7">CECT 8570</strain>
    </source>
</reference>
<dbReference type="InterPro" id="IPR001129">
    <property type="entry name" value="Membr-assoc_MAPEG"/>
</dbReference>
<dbReference type="Proteomes" id="UP001595840">
    <property type="component" value="Unassembled WGS sequence"/>
</dbReference>
<dbReference type="Pfam" id="PF01124">
    <property type="entry name" value="MAPEG"/>
    <property type="match status" value="1"/>
</dbReference>
<keyword evidence="3 5" id="KW-1133">Transmembrane helix</keyword>
<evidence type="ECO:0000313" key="7">
    <source>
        <dbReference type="Proteomes" id="UP001595840"/>
    </source>
</evidence>
<evidence type="ECO:0000256" key="4">
    <source>
        <dbReference type="ARBA" id="ARBA00023136"/>
    </source>
</evidence>
<dbReference type="InterPro" id="IPR023352">
    <property type="entry name" value="MAPEG-like_dom_sf"/>
</dbReference>
<dbReference type="Gene3D" id="1.20.120.550">
    <property type="entry name" value="Membrane associated eicosanoid/glutathione metabolism-like domain"/>
    <property type="match status" value="1"/>
</dbReference>
<evidence type="ECO:0000313" key="6">
    <source>
        <dbReference type="EMBL" id="MFC4361081.1"/>
    </source>
</evidence>
<evidence type="ECO:0000256" key="2">
    <source>
        <dbReference type="ARBA" id="ARBA00022692"/>
    </source>
</evidence>
<dbReference type="EMBL" id="JBHSCX010000003">
    <property type="protein sequence ID" value="MFC4361081.1"/>
    <property type="molecule type" value="Genomic_DNA"/>
</dbReference>
<dbReference type="RefSeq" id="WP_290260313.1">
    <property type="nucleotide sequence ID" value="NZ_JAUFQG010000004.1"/>
</dbReference>
<dbReference type="SUPFAM" id="SSF161084">
    <property type="entry name" value="MAPEG domain-like"/>
    <property type="match status" value="1"/>
</dbReference>
<comment type="caution">
    <text evidence="6">The sequence shown here is derived from an EMBL/GenBank/DDBJ whole genome shotgun (WGS) entry which is preliminary data.</text>
</comment>
<sequence>MSIAIICLIAAAALIYVTKIPVAIAMAKLDGNYDNSHPRAQQSRLTGFGARAMGAHQNAIEAFPLFAAGVLVALWANAPQASVDNLCIVFIAARVIYMCLYWLNWDKLRSTIWAIGLMCSFWLMALAL</sequence>
<comment type="subcellular location">
    <subcellularLocation>
        <location evidence="1">Membrane</location>
    </subcellularLocation>
</comment>
<organism evidence="6 7">
    <name type="scientific">Simiduia curdlanivorans</name>
    <dbReference type="NCBI Taxonomy" id="1492769"/>
    <lineage>
        <taxon>Bacteria</taxon>
        <taxon>Pseudomonadati</taxon>
        <taxon>Pseudomonadota</taxon>
        <taxon>Gammaproteobacteria</taxon>
        <taxon>Cellvibrionales</taxon>
        <taxon>Cellvibrionaceae</taxon>
        <taxon>Simiduia</taxon>
    </lineage>
</organism>
<evidence type="ECO:0000256" key="5">
    <source>
        <dbReference type="SAM" id="Phobius"/>
    </source>
</evidence>
<feature type="transmembrane region" description="Helical" evidence="5">
    <location>
        <begin position="110"/>
        <end position="127"/>
    </location>
</feature>
<dbReference type="PANTHER" id="PTHR35371">
    <property type="entry name" value="INNER MEMBRANE PROTEIN"/>
    <property type="match status" value="1"/>
</dbReference>
<name>A0ABV8UZM7_9GAMM</name>
<evidence type="ECO:0000256" key="3">
    <source>
        <dbReference type="ARBA" id="ARBA00022989"/>
    </source>
</evidence>
<gene>
    <name evidence="6" type="ORF">ACFOX3_02145</name>
</gene>
<keyword evidence="2 5" id="KW-0812">Transmembrane</keyword>
<keyword evidence="7" id="KW-1185">Reference proteome</keyword>
<evidence type="ECO:0000256" key="1">
    <source>
        <dbReference type="ARBA" id="ARBA00004370"/>
    </source>
</evidence>
<feature type="transmembrane region" description="Helical" evidence="5">
    <location>
        <begin position="59"/>
        <end position="78"/>
    </location>
</feature>
<feature type="transmembrane region" description="Helical" evidence="5">
    <location>
        <begin position="85"/>
        <end position="104"/>
    </location>
</feature>
<accession>A0ABV8UZM7</accession>
<dbReference type="PANTHER" id="PTHR35371:SF1">
    <property type="entry name" value="BLR7753 PROTEIN"/>
    <property type="match status" value="1"/>
</dbReference>
<proteinExistence type="predicted"/>
<keyword evidence="4 5" id="KW-0472">Membrane</keyword>